<protein>
    <submittedName>
        <fullName evidence="2">NYN domain-containing protein</fullName>
    </submittedName>
</protein>
<sequence>MLKPCYVFIDASNMFYGTPNDLNWRIDYKKLIEHLKQRYNAKKVFYYSGIEVSGYDLDCYPTSQFPIDKLVSYLENLYKMGKATEKPYLLKYLKRAKFFRKLQEFGYILRLKPIKRIRTKEGGVKYKANCDVDLTFDMMRLEKEYSSFILFSGDGDFEILLKYFKIKEKEFIIYSHRNKTARVIKEKYYKEYMDFLRLKKYICER</sequence>
<feature type="domain" description="NYN" evidence="1">
    <location>
        <begin position="6"/>
        <end position="185"/>
    </location>
</feature>
<proteinExistence type="predicted"/>
<dbReference type="Gene3D" id="3.40.50.1010">
    <property type="entry name" value="5'-nuclease"/>
    <property type="match status" value="1"/>
</dbReference>
<dbReference type="PANTHER" id="PTHR35458:SF2">
    <property type="entry name" value="SLR0755 PROTEIN"/>
    <property type="match status" value="1"/>
</dbReference>
<dbReference type="AlphaFoldDB" id="A0A832R8P3"/>
<evidence type="ECO:0000313" key="2">
    <source>
        <dbReference type="EMBL" id="HHX99105.1"/>
    </source>
</evidence>
<comment type="caution">
    <text evidence="2">The sequence shown here is derived from an EMBL/GenBank/DDBJ whole genome shotgun (WGS) entry which is preliminary data.</text>
</comment>
<reference evidence="2 3" key="1">
    <citation type="journal article" date="2020" name="Biotechnol. Biofuels">
        <title>New insights from the biogas microbiome by comprehensive genome-resolved metagenomics of nearly 1600 species originating from multiple anaerobic digesters.</title>
        <authorList>
            <person name="Campanaro S."/>
            <person name="Treu L."/>
            <person name="Rodriguez-R L.M."/>
            <person name="Kovalovszki A."/>
            <person name="Ziels R.M."/>
            <person name="Maus I."/>
            <person name="Zhu X."/>
            <person name="Kougias P.G."/>
            <person name="Basile A."/>
            <person name="Luo G."/>
            <person name="Schluter A."/>
            <person name="Konstantinidis K.T."/>
            <person name="Angelidaki I."/>
        </authorList>
    </citation>
    <scope>NUCLEOTIDE SEQUENCE [LARGE SCALE GENOMIC DNA]</scope>
    <source>
        <strain evidence="2">AS05jafATM_89</strain>
    </source>
</reference>
<name>A0A832R8P3_9BACT</name>
<organism evidence="2 3">
    <name type="scientific">Candidatus Dojkabacteria bacterium</name>
    <dbReference type="NCBI Taxonomy" id="2099670"/>
    <lineage>
        <taxon>Bacteria</taxon>
        <taxon>Candidatus Dojkabacteria</taxon>
    </lineage>
</organism>
<accession>A0A832R8P3</accession>
<dbReference type="GO" id="GO:0004540">
    <property type="term" value="F:RNA nuclease activity"/>
    <property type="evidence" value="ECO:0007669"/>
    <property type="project" value="InterPro"/>
</dbReference>
<dbReference type="InterPro" id="IPR047140">
    <property type="entry name" value="LabA"/>
</dbReference>
<evidence type="ECO:0000259" key="1">
    <source>
        <dbReference type="Pfam" id="PF01936"/>
    </source>
</evidence>
<dbReference type="Proteomes" id="UP000576550">
    <property type="component" value="Unassembled WGS sequence"/>
</dbReference>
<dbReference type="EMBL" id="DUTP01000001">
    <property type="protein sequence ID" value="HHX99105.1"/>
    <property type="molecule type" value="Genomic_DNA"/>
</dbReference>
<dbReference type="InterPro" id="IPR021139">
    <property type="entry name" value="NYN"/>
</dbReference>
<evidence type="ECO:0000313" key="3">
    <source>
        <dbReference type="Proteomes" id="UP000576550"/>
    </source>
</evidence>
<dbReference type="PANTHER" id="PTHR35458">
    <property type="entry name" value="SLR0755 PROTEIN"/>
    <property type="match status" value="1"/>
</dbReference>
<dbReference type="Pfam" id="PF01936">
    <property type="entry name" value="NYN"/>
    <property type="match status" value="1"/>
</dbReference>
<gene>
    <name evidence="2" type="ORF">GX533_00235</name>
</gene>
<dbReference type="CDD" id="cd10911">
    <property type="entry name" value="PIN_LabA"/>
    <property type="match status" value="1"/>
</dbReference>